<reference evidence="1" key="1">
    <citation type="submission" date="2020-03" db="EMBL/GenBank/DDBJ databases">
        <title>The deep terrestrial virosphere.</title>
        <authorList>
            <person name="Holmfeldt K."/>
            <person name="Nilsson E."/>
            <person name="Simone D."/>
            <person name="Lopez-Fernandez M."/>
            <person name="Wu X."/>
            <person name="de Brujin I."/>
            <person name="Lundin D."/>
            <person name="Andersson A."/>
            <person name="Bertilsson S."/>
            <person name="Dopson M."/>
        </authorList>
    </citation>
    <scope>NUCLEOTIDE SEQUENCE</scope>
    <source>
        <strain evidence="1">MM415B01087</strain>
    </source>
</reference>
<dbReference type="AlphaFoldDB" id="A0A6M3ISQ9"/>
<accession>A0A6M3ISQ9</accession>
<evidence type="ECO:0000313" key="1">
    <source>
        <dbReference type="EMBL" id="QJA60610.1"/>
    </source>
</evidence>
<sequence>MMIIKCKCGKAICVHYINGMIINVLKCPYCGNDLMKEKEMEESPNGMAAVC</sequence>
<organism evidence="1">
    <name type="scientific">viral metagenome</name>
    <dbReference type="NCBI Taxonomy" id="1070528"/>
    <lineage>
        <taxon>unclassified sequences</taxon>
        <taxon>metagenomes</taxon>
        <taxon>organismal metagenomes</taxon>
    </lineage>
</organism>
<name>A0A6M3ISQ9_9ZZZZ</name>
<proteinExistence type="predicted"/>
<gene>
    <name evidence="1" type="ORF">MM415B01087_0004</name>
</gene>
<dbReference type="EMBL" id="MT141415">
    <property type="protein sequence ID" value="QJA60610.1"/>
    <property type="molecule type" value="Genomic_DNA"/>
</dbReference>
<protein>
    <submittedName>
        <fullName evidence="1">Uncharacterized protein</fullName>
    </submittedName>
</protein>